<proteinExistence type="predicted"/>
<dbReference type="PANTHER" id="PTHR47406">
    <property type="entry name" value="COAGULATION FACTOR 5/8 TYPE, C-TERMINAL"/>
    <property type="match status" value="1"/>
</dbReference>
<evidence type="ECO:0000313" key="1">
    <source>
        <dbReference type="EMBL" id="OWP84734.1"/>
    </source>
</evidence>
<dbReference type="InterPro" id="IPR032287">
    <property type="entry name" value="DUF4838"/>
</dbReference>
<accession>A0A246GK92</accession>
<organism evidence="1 2">
    <name type="scientific">Flavobacterium davisii</name>
    <dbReference type="NCBI Taxonomy" id="2906077"/>
    <lineage>
        <taxon>Bacteria</taxon>
        <taxon>Pseudomonadati</taxon>
        <taxon>Bacteroidota</taxon>
        <taxon>Flavobacteriia</taxon>
        <taxon>Flavobacteriales</taxon>
        <taxon>Flavobacteriaceae</taxon>
        <taxon>Flavobacterium</taxon>
    </lineage>
</organism>
<dbReference type="PANTHER" id="PTHR47406:SF2">
    <property type="entry name" value="ALPHA GLUCURONIDASE N-TERMINAL DOMAIN-CONTAINING PROTEIN"/>
    <property type="match status" value="1"/>
</dbReference>
<dbReference type="EMBL" id="MTCZ01000020">
    <property type="protein sequence ID" value="OWP84734.1"/>
    <property type="molecule type" value="Genomic_DNA"/>
</dbReference>
<dbReference type="RefSeq" id="WP_088391179.1">
    <property type="nucleotide sequence ID" value="NZ_MTCZ01000020.1"/>
</dbReference>
<reference evidence="1 2" key="1">
    <citation type="journal article" date="2017" name="Infect. Genet. Evol.">
        <title>Comparative genome analysis of fish pathogen Flavobacterium columnare reveals extensive sequence diversity within the species.</title>
        <authorList>
            <person name="Kayansamruaj P."/>
            <person name="Dong H.T."/>
            <person name="Hirono I."/>
            <person name="Kondo H."/>
            <person name="Senapin S."/>
            <person name="Rodkhum C."/>
        </authorList>
    </citation>
    <scope>NUCLEOTIDE SEQUENCE [LARGE SCALE GENOMIC DNA]</scope>
    <source>
        <strain evidence="1 2">1215</strain>
    </source>
</reference>
<evidence type="ECO:0008006" key="3">
    <source>
        <dbReference type="Google" id="ProtNLM"/>
    </source>
</evidence>
<sequence length="718" mass="84433">MIKEIFSSNSTIVKLCLAIVFFFVSSGCSLKAHADLEDVKLYSDQYKILFEHQTKLKKLEKDYFYNEFKKRTSKPEIISKNKNLEGLLIKVILSSENLFDYQIKVQENKEIQLIANSEKNLKWLFNQFLKKLSIQDDRIITQDLLPAIISIKENTVRFPFEYREPHFNPVLQTESDIRYNCNNVENDWGIWGHNLGKLLIEENSSQTFALVENKRNKSQICFSSDATYKFLKNYIIDNFGLNPHKNYAFMIIPNDNDFVCLDSKCKNLGNTISNATPSVIYLIEKLAKEFPKYNFFTTSYRTTEIPPIKKTSKNVGVMISTIDFPKNVHFEKKPEVKKFEEKCLKWKEKVNKIYLWDYASNFDDYLTPYPFFYRFKKQLEYFNEIGIKGVFVNGSGYDYTSFQELKTFVVSSLLIDYNLKIEDLIKNYFKQEFPQNHEFLSEYYLDFEKLAEKQNLSCSIYDKGIKNLNPLHFFHFYEKLNKLANATQQTKERIKIRELLVALSFTYLKLSLENGNTENGYYTIENNTMSIKPQIIEVYKRLKQHINYQDLKNFKEENGSIQTFLKEFEEEIIKNKYPLNKLFSKKIEALSKLDEDYPNINVLNDNSVGLISDYHYGWLLTSQEDLAIRLPSIEIENATLKVNFLNNPDLKIFLPIKVQVYKNGVLWAELTESPGSKQEKRKGIYTTKITILKNDNIVIKTITDTKNRKTACDEIQLF</sequence>
<dbReference type="Proteomes" id="UP000197768">
    <property type="component" value="Unassembled WGS sequence"/>
</dbReference>
<name>A0A246GK92_9FLAO</name>
<gene>
    <name evidence="1" type="ORF">BWK59_03730</name>
</gene>
<dbReference type="AlphaFoldDB" id="A0A246GK92"/>
<dbReference type="PROSITE" id="PS51257">
    <property type="entry name" value="PROKAR_LIPOPROTEIN"/>
    <property type="match status" value="1"/>
</dbReference>
<dbReference type="Pfam" id="PF16126">
    <property type="entry name" value="DUF4838"/>
    <property type="match status" value="1"/>
</dbReference>
<evidence type="ECO:0000313" key="2">
    <source>
        <dbReference type="Proteomes" id="UP000197768"/>
    </source>
</evidence>
<protein>
    <recommendedName>
        <fullName evidence="3">DUF4838 domain-containing protein</fullName>
    </recommendedName>
</protein>
<comment type="caution">
    <text evidence="1">The sequence shown here is derived from an EMBL/GenBank/DDBJ whole genome shotgun (WGS) entry which is preliminary data.</text>
</comment>